<evidence type="ECO:0000256" key="4">
    <source>
        <dbReference type="ARBA" id="ARBA00023004"/>
    </source>
</evidence>
<dbReference type="EMBL" id="CP001649">
    <property type="protein sequence ID" value="ACS78629.1"/>
    <property type="molecule type" value="Genomic_DNA"/>
</dbReference>
<dbReference type="InterPro" id="IPR050377">
    <property type="entry name" value="Radical_SAM_PqqE_MftC-like"/>
</dbReference>
<accession>C6BXS1</accession>
<dbReference type="CDD" id="cd01335">
    <property type="entry name" value="Radical_SAM"/>
    <property type="match status" value="1"/>
</dbReference>
<dbReference type="eggNOG" id="COG0535">
    <property type="taxonomic scope" value="Bacteria"/>
</dbReference>
<evidence type="ECO:0000259" key="6">
    <source>
        <dbReference type="PROSITE" id="PS51918"/>
    </source>
</evidence>
<gene>
    <name evidence="7" type="ordered locus">Desal_0562</name>
</gene>
<dbReference type="PROSITE" id="PS51918">
    <property type="entry name" value="RADICAL_SAM"/>
    <property type="match status" value="1"/>
</dbReference>
<proteinExistence type="predicted"/>
<feature type="domain" description="Radical SAM core" evidence="6">
    <location>
        <begin position="27"/>
        <end position="244"/>
    </location>
</feature>
<dbReference type="SFLD" id="SFLDG01067">
    <property type="entry name" value="SPASM/twitch_domain_containing"/>
    <property type="match status" value="1"/>
</dbReference>
<dbReference type="Gene3D" id="3.20.20.70">
    <property type="entry name" value="Aldolase class I"/>
    <property type="match status" value="1"/>
</dbReference>
<dbReference type="PANTHER" id="PTHR11228:SF7">
    <property type="entry name" value="PQQA PEPTIDE CYCLASE"/>
    <property type="match status" value="1"/>
</dbReference>
<evidence type="ECO:0000313" key="8">
    <source>
        <dbReference type="Proteomes" id="UP000002601"/>
    </source>
</evidence>
<dbReference type="GO" id="GO:0003824">
    <property type="term" value="F:catalytic activity"/>
    <property type="evidence" value="ECO:0007669"/>
    <property type="project" value="InterPro"/>
</dbReference>
<dbReference type="AlphaFoldDB" id="C6BXS1"/>
<dbReference type="Proteomes" id="UP000002601">
    <property type="component" value="Chromosome"/>
</dbReference>
<keyword evidence="8" id="KW-1185">Reference proteome</keyword>
<dbReference type="InterPro" id="IPR007197">
    <property type="entry name" value="rSAM"/>
</dbReference>
<dbReference type="GO" id="GO:0046872">
    <property type="term" value="F:metal ion binding"/>
    <property type="evidence" value="ECO:0007669"/>
    <property type="project" value="UniProtKB-KW"/>
</dbReference>
<dbReference type="Pfam" id="PF04055">
    <property type="entry name" value="Radical_SAM"/>
    <property type="match status" value="1"/>
</dbReference>
<dbReference type="SFLD" id="SFLDS00029">
    <property type="entry name" value="Radical_SAM"/>
    <property type="match status" value="1"/>
</dbReference>
<dbReference type="OrthoDB" id="9800840at2"/>
<dbReference type="KEGG" id="dsa:Desal_0562"/>
<keyword evidence="3" id="KW-0479">Metal-binding</keyword>
<dbReference type="HOGENOM" id="CLU_009273_1_0_7"/>
<protein>
    <submittedName>
        <fullName evidence="7">Radical SAM domain protein</fullName>
    </submittedName>
</protein>
<dbReference type="PANTHER" id="PTHR11228">
    <property type="entry name" value="RADICAL SAM DOMAIN PROTEIN"/>
    <property type="match status" value="1"/>
</dbReference>
<organism evidence="7 8">
    <name type="scientific">Maridesulfovibrio salexigens (strain ATCC 14822 / DSM 2638 / NCIMB 8403 / VKM B-1763)</name>
    <name type="common">Desulfovibrio salexigens</name>
    <dbReference type="NCBI Taxonomy" id="526222"/>
    <lineage>
        <taxon>Bacteria</taxon>
        <taxon>Pseudomonadati</taxon>
        <taxon>Thermodesulfobacteriota</taxon>
        <taxon>Desulfovibrionia</taxon>
        <taxon>Desulfovibrionales</taxon>
        <taxon>Desulfovibrionaceae</taxon>
        <taxon>Maridesulfovibrio</taxon>
    </lineage>
</organism>
<evidence type="ECO:0000256" key="1">
    <source>
        <dbReference type="ARBA" id="ARBA00001966"/>
    </source>
</evidence>
<dbReference type="GO" id="GO:0051536">
    <property type="term" value="F:iron-sulfur cluster binding"/>
    <property type="evidence" value="ECO:0007669"/>
    <property type="project" value="UniProtKB-KW"/>
</dbReference>
<sequence length="356" mass="40832">MSDNLRIDSHKLHLHPNRVAKWLAGENIGPIFMEVSPSVACNHRCRFCGYDFMNYVPKYLDLEIYRQRIPGIAATGVKSIMFSGEGEPFMNCNFAEICTATLDAGIDVGITTNGTLMNPEKLRPILDRISWIKVSCNGISPGSYDSVQRGPKGDFQRVMQNLDDAVAMRRELSSNCTLGLQSLLLPENAHEMKAIALRCREMGLDYMVIKPYSQHPQGITKEFDGLTYDEFKELGRELRKISTDSFNVIFREKTMDRLQDQERGYERCHALPFWSYMDVDMNIWGCGIYIGDERFHYGNLAEQSFEELWAGEKRMNSLKWCNSQLDPSSCRVNCRMDKINAYLWELKNPGAHVNFI</sequence>
<dbReference type="InterPro" id="IPR013785">
    <property type="entry name" value="Aldolase_TIM"/>
</dbReference>
<reference evidence="7 8" key="1">
    <citation type="submission" date="2009-06" db="EMBL/GenBank/DDBJ databases">
        <title>Complete sequence of Desulfovibrio salexigens DSM 2638.</title>
        <authorList>
            <consortium name="US DOE Joint Genome Institute"/>
            <person name="Lucas S."/>
            <person name="Copeland A."/>
            <person name="Lapidus A."/>
            <person name="Glavina del Rio T."/>
            <person name="Tice H."/>
            <person name="Bruce D."/>
            <person name="Goodwin L."/>
            <person name="Pitluck S."/>
            <person name="Munk A.C."/>
            <person name="Brettin T."/>
            <person name="Detter J.C."/>
            <person name="Han C."/>
            <person name="Tapia R."/>
            <person name="Larimer F."/>
            <person name="Land M."/>
            <person name="Hauser L."/>
            <person name="Kyrpides N."/>
            <person name="Anderson I."/>
            <person name="Wall J.D."/>
            <person name="Arkin A.P."/>
            <person name="Dehal P."/>
            <person name="Chivian D."/>
            <person name="Giles B."/>
            <person name="Hazen T.C."/>
        </authorList>
    </citation>
    <scope>NUCLEOTIDE SEQUENCE [LARGE SCALE GENOMIC DNA]</scope>
    <source>
        <strain evidence="8">ATCC 14822 / DSM 2638 / NCIMB 8403 / VKM B-1763</strain>
    </source>
</reference>
<evidence type="ECO:0000256" key="5">
    <source>
        <dbReference type="ARBA" id="ARBA00023014"/>
    </source>
</evidence>
<evidence type="ECO:0000256" key="2">
    <source>
        <dbReference type="ARBA" id="ARBA00022691"/>
    </source>
</evidence>
<evidence type="ECO:0000256" key="3">
    <source>
        <dbReference type="ARBA" id="ARBA00022723"/>
    </source>
</evidence>
<keyword evidence="5" id="KW-0411">Iron-sulfur</keyword>
<keyword evidence="2" id="KW-0949">S-adenosyl-L-methionine</keyword>
<comment type="cofactor">
    <cofactor evidence="1">
        <name>[4Fe-4S] cluster</name>
        <dbReference type="ChEBI" id="CHEBI:49883"/>
    </cofactor>
</comment>
<dbReference type="SUPFAM" id="SSF102114">
    <property type="entry name" value="Radical SAM enzymes"/>
    <property type="match status" value="1"/>
</dbReference>
<dbReference type="RefSeq" id="WP_015850448.1">
    <property type="nucleotide sequence ID" value="NC_012881.1"/>
</dbReference>
<name>C6BXS1_MARSD</name>
<keyword evidence="4" id="KW-0408">Iron</keyword>
<dbReference type="STRING" id="526222.Desal_0562"/>
<dbReference type="InterPro" id="IPR058240">
    <property type="entry name" value="rSAM_sf"/>
</dbReference>
<evidence type="ECO:0000313" key="7">
    <source>
        <dbReference type="EMBL" id="ACS78629.1"/>
    </source>
</evidence>